<evidence type="ECO:0000259" key="5">
    <source>
        <dbReference type="PROSITE" id="PS50109"/>
    </source>
</evidence>
<dbReference type="InterPro" id="IPR016132">
    <property type="entry name" value="Phyto_chromo_attachment"/>
</dbReference>
<feature type="region of interest" description="Disordered" evidence="3">
    <location>
        <begin position="999"/>
        <end position="1045"/>
    </location>
</feature>
<dbReference type="PANTHER" id="PTHR43719:SF28">
    <property type="entry name" value="PEROXIDE STRESS-ACTIVATED HISTIDINE KINASE MAK1-RELATED"/>
    <property type="match status" value="1"/>
</dbReference>
<dbReference type="InterPro" id="IPR004358">
    <property type="entry name" value="Sig_transdc_His_kin-like_C"/>
</dbReference>
<dbReference type="Pfam" id="PF08446">
    <property type="entry name" value="PAS_2"/>
    <property type="match status" value="1"/>
</dbReference>
<sequence length="1267" mass="140961">MSESKETKKNGGWKVFFKGQREDGDKQSGENKEAARPFPVPKFSVSSDKKTEAPKVTELPSSEMKLELPQLGSDTTERVFPVRSVVSFDSNPSSALQTPSLDKLESPISPFSDAFRRSSLANENAPKQTNADTDEEQRVTRPDYLTQMHEQRQRLAGMSPSSKVPTLSDPSSMNGLLLSSSNRDCASNGSTHQSTGPYERLHNTISEGAKILKPIRMSKGLQFLHEDEDDIIIQSFGALLVVTQSEDDFPVEVASTNTEEIFNIAPDDLFELKSICAIFSDTQSRIFRAHADYVLSDEYEVEEVGPEVFCLPTLDGSTQRLWCTMHTSKAYKNYIICELEPEIGGSQQLMDRIDFEGLRHRKPRPLSQFSQDEAPQRKSLSNTYDNPPQEADSMDSELLNIIPRILKRISSAQSLDALIQHTISTLQDMTKFHRITVYHFDGDRNGIVVADALDPERKLESHQGMHFQESTFPEDLKCQYLRDRVAFSYRKGEDVSELVYRVSTNKMALDLSHCYLTATPDDPASDTTQTSACACMSISINVFGKLWGLISSSKLVHREAVSSNIERLSYTLPFQLKDQSATEGTSTSEEISCPSGDLLGLFGSDYAAASIMGKVKVLGKPADSQEVLALLEYIRAKEIETVLWSTDLASDFEDLDYPPGFHHLASLLYIPLTTNGHDFIVFFRGQPRINQDNGALDIGSRPSEWSAAEFGKASMLTLLYRTFTEIWQEREVAMQNNQLMRLLLANTAHEFRTPLNAILNYLEIALDSSLNQETRENLSRSHSASKSLVYIINDLLDLTNAENGQKLTKDEVFNLSETLCEATNLFWEEAKQKNVNIQVVQHSELPPVLGDQRRVRQVITNLISNAVQHTSSGAVTIESCLIPEPCETGYISVEVAIHDTGAGMSQETVETLFCELEQVSNTEYIQKPKSSGRTCETGGMESSSVLGLGLALVARIVRNMDGQLSLKSEEGTGSCFKIRLKFPLPSEEDGNARVARSTSCGHQACHQKNDTNQAPKEDTAEKRKGIPCHCSDDSFPGPGPGEKDSNCLEVEIALTNGESRSITLAAPHSSDKSTQAVESLFTAPDQEKEEKTRVVLKEPKAPTQESDTPTTDMDAKSRLQVLVAEDDPVNSTILKKRLEKFGYQIRLTGNGKECAAVYRESPGSFDAILMDLQMPIVDGLSATKMIREYEVQADLRHDYVPIFAVSASLLEKDRHTYINSGFDGWIMKPIDFQRIHELLKGVKSTEKRSTCFYRSGMLEQGGWFAAD</sequence>
<reference evidence="7" key="1">
    <citation type="submission" date="2022-11" db="EMBL/GenBank/DDBJ databases">
        <authorList>
            <person name="Petersen C."/>
        </authorList>
    </citation>
    <scope>NUCLEOTIDE SEQUENCE</scope>
    <source>
        <strain evidence="7">IBT 29864</strain>
    </source>
</reference>
<feature type="compositionally biased region" description="Polar residues" evidence="3">
    <location>
        <begin position="120"/>
        <end position="131"/>
    </location>
</feature>
<dbReference type="InterPro" id="IPR001789">
    <property type="entry name" value="Sig_transdc_resp-reg_receiver"/>
</dbReference>
<dbReference type="Gene3D" id="1.10.287.130">
    <property type="match status" value="1"/>
</dbReference>
<dbReference type="InterPro" id="IPR003661">
    <property type="entry name" value="HisK_dim/P_dom"/>
</dbReference>
<feature type="compositionally biased region" description="Basic and acidic residues" evidence="3">
    <location>
        <begin position="1085"/>
        <end position="1100"/>
    </location>
</feature>
<feature type="compositionally biased region" description="Basic and acidic residues" evidence="3">
    <location>
        <begin position="19"/>
        <end position="35"/>
    </location>
</feature>
<evidence type="ECO:0000313" key="7">
    <source>
        <dbReference type="EMBL" id="KAJ5380584.1"/>
    </source>
</evidence>
<dbReference type="SUPFAM" id="SSF52172">
    <property type="entry name" value="CheY-like"/>
    <property type="match status" value="1"/>
</dbReference>
<dbReference type="Gene3D" id="3.30.450.40">
    <property type="match status" value="1"/>
</dbReference>
<dbReference type="PROSITE" id="PS50046">
    <property type="entry name" value="PHYTOCHROME_2"/>
    <property type="match status" value="1"/>
</dbReference>
<dbReference type="Gene3D" id="3.40.50.2300">
    <property type="match status" value="1"/>
</dbReference>
<dbReference type="CDD" id="cd17546">
    <property type="entry name" value="REC_hyHK_CKI1_RcsC-like"/>
    <property type="match status" value="1"/>
</dbReference>
<dbReference type="AlphaFoldDB" id="A0A9W9SNK6"/>
<keyword evidence="1 2" id="KW-0597">Phosphoprotein</keyword>
<feature type="compositionally biased region" description="Polar residues" evidence="3">
    <location>
        <begin position="367"/>
        <end position="386"/>
    </location>
</feature>
<feature type="region of interest" description="Disordered" evidence="3">
    <location>
        <begin position="150"/>
        <end position="201"/>
    </location>
</feature>
<feature type="compositionally biased region" description="Polar residues" evidence="3">
    <location>
        <begin position="88"/>
        <end position="100"/>
    </location>
</feature>
<feature type="region of interest" description="Disordered" evidence="3">
    <location>
        <begin position="364"/>
        <end position="392"/>
    </location>
</feature>
<dbReference type="Gene3D" id="3.30.450.20">
    <property type="entry name" value="PAS domain"/>
    <property type="match status" value="1"/>
</dbReference>
<accession>A0A9W9SNK6</accession>
<organism evidence="7 8">
    <name type="scientific">Penicillium cataractarum</name>
    <dbReference type="NCBI Taxonomy" id="2100454"/>
    <lineage>
        <taxon>Eukaryota</taxon>
        <taxon>Fungi</taxon>
        <taxon>Dikarya</taxon>
        <taxon>Ascomycota</taxon>
        <taxon>Pezizomycotina</taxon>
        <taxon>Eurotiomycetes</taxon>
        <taxon>Eurotiomycetidae</taxon>
        <taxon>Eurotiales</taxon>
        <taxon>Aspergillaceae</taxon>
        <taxon>Penicillium</taxon>
    </lineage>
</organism>
<dbReference type="GO" id="GO:0006355">
    <property type="term" value="P:regulation of DNA-templated transcription"/>
    <property type="evidence" value="ECO:0007669"/>
    <property type="project" value="InterPro"/>
</dbReference>
<evidence type="ECO:0000256" key="2">
    <source>
        <dbReference type="PROSITE-ProRule" id="PRU00169"/>
    </source>
</evidence>
<feature type="compositionally biased region" description="Polar residues" evidence="3">
    <location>
        <begin position="159"/>
        <end position="174"/>
    </location>
</feature>
<name>A0A9W9SNK6_9EURO</name>
<dbReference type="PROSITE" id="PS50110">
    <property type="entry name" value="RESPONSE_REGULATORY"/>
    <property type="match status" value="1"/>
</dbReference>
<dbReference type="Pfam" id="PF00072">
    <property type="entry name" value="Response_reg"/>
    <property type="match status" value="1"/>
</dbReference>
<feature type="compositionally biased region" description="Basic and acidic residues" evidence="3">
    <location>
        <begin position="1015"/>
        <end position="1024"/>
    </location>
</feature>
<dbReference type="PRINTS" id="PR00344">
    <property type="entry name" value="BCTRLSENSOR"/>
</dbReference>
<evidence type="ECO:0000259" key="6">
    <source>
        <dbReference type="PROSITE" id="PS50110"/>
    </source>
</evidence>
<dbReference type="PROSITE" id="PS50109">
    <property type="entry name" value="HIS_KIN"/>
    <property type="match status" value="1"/>
</dbReference>
<dbReference type="InterPro" id="IPR013654">
    <property type="entry name" value="PAS_2"/>
</dbReference>
<feature type="domain" description="Histidine kinase" evidence="5">
    <location>
        <begin position="746"/>
        <end position="984"/>
    </location>
</feature>
<dbReference type="SUPFAM" id="SSF55785">
    <property type="entry name" value="PYP-like sensor domain (PAS domain)"/>
    <property type="match status" value="1"/>
</dbReference>
<dbReference type="OrthoDB" id="2015534at2759"/>
<proteinExistence type="predicted"/>
<gene>
    <name evidence="7" type="ORF">N7496_003012</name>
</gene>
<dbReference type="Pfam" id="PF00512">
    <property type="entry name" value="HisKA"/>
    <property type="match status" value="1"/>
</dbReference>
<evidence type="ECO:0000313" key="8">
    <source>
        <dbReference type="Proteomes" id="UP001147782"/>
    </source>
</evidence>
<dbReference type="InterPro" id="IPR036097">
    <property type="entry name" value="HisK_dim/P_sf"/>
</dbReference>
<dbReference type="RefSeq" id="XP_056558155.1">
    <property type="nucleotide sequence ID" value="XM_056695943.1"/>
</dbReference>
<comment type="caution">
    <text evidence="7">The sequence shown here is derived from an EMBL/GenBank/DDBJ whole genome shotgun (WGS) entry which is preliminary data.</text>
</comment>
<dbReference type="Gene3D" id="3.30.450.270">
    <property type="match status" value="1"/>
</dbReference>
<feature type="domain" description="Response regulatory" evidence="6">
    <location>
        <begin position="1120"/>
        <end position="1243"/>
    </location>
</feature>
<feature type="region of interest" description="Disordered" evidence="3">
    <location>
        <begin position="88"/>
        <end position="109"/>
    </location>
</feature>
<dbReference type="EMBL" id="JAPZBS010000002">
    <property type="protein sequence ID" value="KAJ5380584.1"/>
    <property type="molecule type" value="Genomic_DNA"/>
</dbReference>
<dbReference type="GO" id="GO:0000155">
    <property type="term" value="F:phosphorelay sensor kinase activity"/>
    <property type="evidence" value="ECO:0007669"/>
    <property type="project" value="InterPro"/>
</dbReference>
<feature type="modified residue" description="4-aspartylphosphate" evidence="2">
    <location>
        <position position="1171"/>
    </location>
</feature>
<dbReference type="SMART" id="SM00387">
    <property type="entry name" value="HATPase_c"/>
    <property type="match status" value="1"/>
</dbReference>
<dbReference type="PANTHER" id="PTHR43719">
    <property type="entry name" value="TWO-COMPONENT HISTIDINE KINASE"/>
    <property type="match status" value="1"/>
</dbReference>
<keyword evidence="8" id="KW-1185">Reference proteome</keyword>
<feature type="region of interest" description="Disordered" evidence="3">
    <location>
        <begin position="120"/>
        <end position="139"/>
    </location>
</feature>
<feature type="region of interest" description="Disordered" evidence="3">
    <location>
        <begin position="1"/>
        <end position="73"/>
    </location>
</feature>
<dbReference type="SUPFAM" id="SSF47384">
    <property type="entry name" value="Homodimeric domain of signal transducing histidine kinase"/>
    <property type="match status" value="1"/>
</dbReference>
<dbReference type="SUPFAM" id="SSF55874">
    <property type="entry name" value="ATPase domain of HSP90 chaperone/DNA topoisomerase II/histidine kinase"/>
    <property type="match status" value="1"/>
</dbReference>
<dbReference type="Proteomes" id="UP001147782">
    <property type="component" value="Unassembled WGS sequence"/>
</dbReference>
<dbReference type="InterPro" id="IPR011006">
    <property type="entry name" value="CheY-like_superfamily"/>
</dbReference>
<protein>
    <submittedName>
        <fullName evidence="7">Uncharacterized protein</fullName>
    </submittedName>
</protein>
<feature type="compositionally biased region" description="Polar residues" evidence="3">
    <location>
        <begin position="182"/>
        <end position="196"/>
    </location>
</feature>
<feature type="region of interest" description="Disordered" evidence="3">
    <location>
        <begin position="1082"/>
        <end position="1113"/>
    </location>
</feature>
<dbReference type="InterPro" id="IPR035965">
    <property type="entry name" value="PAS-like_dom_sf"/>
</dbReference>
<evidence type="ECO:0000256" key="3">
    <source>
        <dbReference type="SAM" id="MobiDB-lite"/>
    </source>
</evidence>
<dbReference type="Pfam" id="PF02518">
    <property type="entry name" value="HATPase_c"/>
    <property type="match status" value="1"/>
</dbReference>
<dbReference type="GeneID" id="81435120"/>
<dbReference type="Gene3D" id="3.30.565.10">
    <property type="entry name" value="Histidine kinase-like ATPase, C-terminal domain"/>
    <property type="match status" value="1"/>
</dbReference>
<evidence type="ECO:0000259" key="4">
    <source>
        <dbReference type="PROSITE" id="PS50046"/>
    </source>
</evidence>
<dbReference type="SUPFAM" id="SSF55781">
    <property type="entry name" value="GAF domain-like"/>
    <property type="match status" value="2"/>
</dbReference>
<feature type="domain" description="Phytochrome chromophore attachment site" evidence="4">
    <location>
        <begin position="414"/>
        <end position="550"/>
    </location>
</feature>
<dbReference type="CDD" id="cd00082">
    <property type="entry name" value="HisKA"/>
    <property type="match status" value="1"/>
</dbReference>
<dbReference type="InterPro" id="IPR036890">
    <property type="entry name" value="HATPase_C_sf"/>
</dbReference>
<evidence type="ECO:0000256" key="1">
    <source>
        <dbReference type="ARBA" id="ARBA00022553"/>
    </source>
</evidence>
<dbReference type="SMART" id="SM00388">
    <property type="entry name" value="HisKA"/>
    <property type="match status" value="1"/>
</dbReference>
<dbReference type="InterPro" id="IPR050956">
    <property type="entry name" value="2C_system_His_kinase"/>
</dbReference>
<reference evidence="7" key="2">
    <citation type="journal article" date="2023" name="IMA Fungus">
        <title>Comparative genomic study of the Penicillium genus elucidates a diverse pangenome and 15 lateral gene transfer events.</title>
        <authorList>
            <person name="Petersen C."/>
            <person name="Sorensen T."/>
            <person name="Nielsen M.R."/>
            <person name="Sondergaard T.E."/>
            <person name="Sorensen J.L."/>
            <person name="Fitzpatrick D.A."/>
            <person name="Frisvad J.C."/>
            <person name="Nielsen K.L."/>
        </authorList>
    </citation>
    <scope>NUCLEOTIDE SEQUENCE</scope>
    <source>
        <strain evidence="7">IBT 29864</strain>
    </source>
</reference>
<dbReference type="InterPro" id="IPR005467">
    <property type="entry name" value="His_kinase_dom"/>
</dbReference>
<dbReference type="InterPro" id="IPR029016">
    <property type="entry name" value="GAF-like_dom_sf"/>
</dbReference>
<dbReference type="SMART" id="SM00448">
    <property type="entry name" value="REC"/>
    <property type="match status" value="1"/>
</dbReference>
<dbReference type="InterPro" id="IPR043150">
    <property type="entry name" value="Phytochrome_PHY_sf"/>
</dbReference>
<dbReference type="InterPro" id="IPR003594">
    <property type="entry name" value="HATPase_dom"/>
</dbReference>